<dbReference type="EMBL" id="VSWD01000011">
    <property type="protein sequence ID" value="KAK3087388.1"/>
    <property type="molecule type" value="Genomic_DNA"/>
</dbReference>
<dbReference type="Proteomes" id="UP001186944">
    <property type="component" value="Unassembled WGS sequence"/>
</dbReference>
<keyword evidence="2" id="KW-1133">Transmembrane helix</keyword>
<keyword evidence="2" id="KW-0812">Transmembrane</keyword>
<accession>A0AA89BMY5</accession>
<feature type="region of interest" description="Disordered" evidence="1">
    <location>
        <begin position="217"/>
        <end position="262"/>
    </location>
</feature>
<evidence type="ECO:0000256" key="2">
    <source>
        <dbReference type="SAM" id="Phobius"/>
    </source>
</evidence>
<organism evidence="3 4">
    <name type="scientific">Pinctada imbricata</name>
    <name type="common">Atlantic pearl-oyster</name>
    <name type="synonym">Pinctada martensii</name>
    <dbReference type="NCBI Taxonomy" id="66713"/>
    <lineage>
        <taxon>Eukaryota</taxon>
        <taxon>Metazoa</taxon>
        <taxon>Spiralia</taxon>
        <taxon>Lophotrochozoa</taxon>
        <taxon>Mollusca</taxon>
        <taxon>Bivalvia</taxon>
        <taxon>Autobranchia</taxon>
        <taxon>Pteriomorphia</taxon>
        <taxon>Pterioida</taxon>
        <taxon>Pterioidea</taxon>
        <taxon>Pteriidae</taxon>
        <taxon>Pinctada</taxon>
    </lineage>
</organism>
<evidence type="ECO:0000256" key="1">
    <source>
        <dbReference type="SAM" id="MobiDB-lite"/>
    </source>
</evidence>
<feature type="transmembrane region" description="Helical" evidence="2">
    <location>
        <begin position="89"/>
        <end position="113"/>
    </location>
</feature>
<feature type="transmembrane region" description="Helical" evidence="2">
    <location>
        <begin position="150"/>
        <end position="171"/>
    </location>
</feature>
<keyword evidence="4" id="KW-1185">Reference proteome</keyword>
<name>A0AA89BMY5_PINIB</name>
<comment type="caution">
    <text evidence="3">The sequence shown here is derived from an EMBL/GenBank/DDBJ whole genome shotgun (WGS) entry which is preliminary data.</text>
</comment>
<keyword evidence="2" id="KW-0472">Membrane</keyword>
<gene>
    <name evidence="3" type="ORF">FSP39_005255</name>
</gene>
<proteinExistence type="predicted"/>
<protein>
    <submittedName>
        <fullName evidence="3">Uncharacterized protein</fullName>
    </submittedName>
</protein>
<reference evidence="3" key="1">
    <citation type="submission" date="2019-08" db="EMBL/GenBank/DDBJ databases">
        <title>The improved chromosome-level genome for the pearl oyster Pinctada fucata martensii using PacBio sequencing and Hi-C.</title>
        <authorList>
            <person name="Zheng Z."/>
        </authorList>
    </citation>
    <scope>NUCLEOTIDE SEQUENCE</scope>
    <source>
        <strain evidence="3">ZZ-2019</strain>
        <tissue evidence="3">Adductor muscle</tissue>
    </source>
</reference>
<feature type="transmembrane region" description="Helical" evidence="2">
    <location>
        <begin position="58"/>
        <end position="77"/>
    </location>
</feature>
<feature type="compositionally biased region" description="Basic and acidic residues" evidence="1">
    <location>
        <begin position="249"/>
        <end position="262"/>
    </location>
</feature>
<sequence length="262" mass="29605">MDLTFIDDDKPVDQQVVVKRDINCGIFFLDENRFINIIMLQKADNTKIMPVFLHVAQIFYLLGSIGVILCAGVGVILSFRTHASPPGEICLAASTTFLVLAQIIAVVCVLIQVNMYPRAEWQNLPVEDYLPNRYTYYTVLSARPLVILNWGFWIACVGTAFGLLAAIALWFHAMCSCCHLQRVRYEMLRQKPDEGSSPLIGQKAYQNMGYLRNSPQEYPAAIPPATGFRPAPQDYPPRRYEPQPSPPSDRMEFSEIGRELDL</sequence>
<dbReference type="AlphaFoldDB" id="A0AA89BMY5"/>
<evidence type="ECO:0000313" key="3">
    <source>
        <dbReference type="EMBL" id="KAK3087388.1"/>
    </source>
</evidence>
<evidence type="ECO:0000313" key="4">
    <source>
        <dbReference type="Proteomes" id="UP001186944"/>
    </source>
</evidence>